<evidence type="ECO:0000259" key="4">
    <source>
        <dbReference type="PROSITE" id="PS50835"/>
    </source>
</evidence>
<keyword evidence="1" id="KW-0732">Signal</keyword>
<dbReference type="EMBL" id="NCKV01026933">
    <property type="protein sequence ID" value="RWS19384.1"/>
    <property type="molecule type" value="Genomic_DNA"/>
</dbReference>
<accession>A0A443RW18</accession>
<sequence>MKIIIASIFIETVPPRLVLNKLSEQPLVYPIGANVQLVCPVESSDPDSMFVEWMRNNEPVDEVSRYKITTRGHLKFKDADITDSGVYTCKAINGFGFTKANVTVRVMQESELILMKSSIDNRYPKDNEFVPHEYVAPNEKITPEFFTKTKEVRYVEKYIGSQLKLKCHMSGISNPQINWFKEGRMLTDIDLPIGSLINRGVLFISHLRLTDKGNYSCIAFNEFGQSKASFVVTVKG</sequence>
<evidence type="ECO:0000313" key="6">
    <source>
        <dbReference type="Proteomes" id="UP000288716"/>
    </source>
</evidence>
<keyword evidence="2" id="KW-1015">Disulfide bond</keyword>
<dbReference type="InterPro" id="IPR003599">
    <property type="entry name" value="Ig_sub"/>
</dbReference>
<keyword evidence="5" id="KW-0675">Receptor</keyword>
<dbReference type="InterPro" id="IPR007110">
    <property type="entry name" value="Ig-like_dom"/>
</dbReference>
<name>A0A443RW18_9ACAR</name>
<dbReference type="AlphaFoldDB" id="A0A443RW18"/>
<keyword evidence="3" id="KW-0393">Immunoglobulin domain</keyword>
<dbReference type="OrthoDB" id="6412580at2759"/>
<dbReference type="CDD" id="cd00096">
    <property type="entry name" value="Ig"/>
    <property type="match status" value="1"/>
</dbReference>
<dbReference type="InterPro" id="IPR013098">
    <property type="entry name" value="Ig_I-set"/>
</dbReference>
<dbReference type="Proteomes" id="UP000288716">
    <property type="component" value="Unassembled WGS sequence"/>
</dbReference>
<evidence type="ECO:0000256" key="1">
    <source>
        <dbReference type="ARBA" id="ARBA00022729"/>
    </source>
</evidence>
<dbReference type="GO" id="GO:0007156">
    <property type="term" value="P:homophilic cell adhesion via plasma membrane adhesion molecules"/>
    <property type="evidence" value="ECO:0007669"/>
    <property type="project" value="TreeGrafter"/>
</dbReference>
<protein>
    <submittedName>
        <fullName evidence="5">Fibroblast growth factor receptor-like 1</fullName>
    </submittedName>
</protein>
<dbReference type="SMART" id="SM00409">
    <property type="entry name" value="IG"/>
    <property type="match status" value="2"/>
</dbReference>
<dbReference type="InterPro" id="IPR050958">
    <property type="entry name" value="Cell_Adh-Cytoskel_Orgn"/>
</dbReference>
<dbReference type="Pfam" id="PF07679">
    <property type="entry name" value="I-set"/>
    <property type="match status" value="2"/>
</dbReference>
<dbReference type="GO" id="GO:0005886">
    <property type="term" value="C:plasma membrane"/>
    <property type="evidence" value="ECO:0007669"/>
    <property type="project" value="TreeGrafter"/>
</dbReference>
<dbReference type="InterPro" id="IPR036179">
    <property type="entry name" value="Ig-like_dom_sf"/>
</dbReference>
<dbReference type="InterPro" id="IPR003598">
    <property type="entry name" value="Ig_sub2"/>
</dbReference>
<evidence type="ECO:0000256" key="2">
    <source>
        <dbReference type="ARBA" id="ARBA00023157"/>
    </source>
</evidence>
<dbReference type="InterPro" id="IPR013783">
    <property type="entry name" value="Ig-like_fold"/>
</dbReference>
<comment type="caution">
    <text evidence="5">The sequence shown here is derived from an EMBL/GenBank/DDBJ whole genome shotgun (WGS) entry which is preliminary data.</text>
</comment>
<dbReference type="STRING" id="299467.A0A443RW18"/>
<evidence type="ECO:0000256" key="3">
    <source>
        <dbReference type="ARBA" id="ARBA00023319"/>
    </source>
</evidence>
<dbReference type="VEuPathDB" id="VectorBase:LDEU012656"/>
<dbReference type="SUPFAM" id="SSF48726">
    <property type="entry name" value="Immunoglobulin"/>
    <property type="match status" value="2"/>
</dbReference>
<dbReference type="Gene3D" id="2.60.40.10">
    <property type="entry name" value="Immunoglobulins"/>
    <property type="match status" value="2"/>
</dbReference>
<keyword evidence="6" id="KW-1185">Reference proteome</keyword>
<dbReference type="PROSITE" id="PS50835">
    <property type="entry name" value="IG_LIKE"/>
    <property type="match status" value="2"/>
</dbReference>
<gene>
    <name evidence="5" type="ORF">B4U80_12305</name>
</gene>
<dbReference type="PANTHER" id="PTHR45080">
    <property type="entry name" value="CONTACTIN 5"/>
    <property type="match status" value="1"/>
</dbReference>
<organism evidence="5 6">
    <name type="scientific">Leptotrombidium deliense</name>
    <dbReference type="NCBI Taxonomy" id="299467"/>
    <lineage>
        <taxon>Eukaryota</taxon>
        <taxon>Metazoa</taxon>
        <taxon>Ecdysozoa</taxon>
        <taxon>Arthropoda</taxon>
        <taxon>Chelicerata</taxon>
        <taxon>Arachnida</taxon>
        <taxon>Acari</taxon>
        <taxon>Acariformes</taxon>
        <taxon>Trombidiformes</taxon>
        <taxon>Prostigmata</taxon>
        <taxon>Anystina</taxon>
        <taxon>Parasitengona</taxon>
        <taxon>Trombiculoidea</taxon>
        <taxon>Trombiculidae</taxon>
        <taxon>Leptotrombidium</taxon>
    </lineage>
</organism>
<reference evidence="5 6" key="1">
    <citation type="journal article" date="2018" name="Gigascience">
        <title>Genomes of trombidid mites reveal novel predicted allergens and laterally-transferred genes associated with secondary metabolism.</title>
        <authorList>
            <person name="Dong X."/>
            <person name="Chaisiri K."/>
            <person name="Xia D."/>
            <person name="Armstrong S.D."/>
            <person name="Fang Y."/>
            <person name="Donnelly M.J."/>
            <person name="Kadowaki T."/>
            <person name="McGarry J.W."/>
            <person name="Darby A.C."/>
            <person name="Makepeace B.L."/>
        </authorList>
    </citation>
    <scope>NUCLEOTIDE SEQUENCE [LARGE SCALE GENOMIC DNA]</scope>
    <source>
        <strain evidence="5">UoL-UT</strain>
    </source>
</reference>
<feature type="domain" description="Ig-like" evidence="4">
    <location>
        <begin position="143"/>
        <end position="233"/>
    </location>
</feature>
<feature type="domain" description="Ig-like" evidence="4">
    <location>
        <begin position="15"/>
        <end position="105"/>
    </location>
</feature>
<proteinExistence type="predicted"/>
<dbReference type="SMART" id="SM00408">
    <property type="entry name" value="IGc2"/>
    <property type="match status" value="2"/>
</dbReference>
<evidence type="ECO:0000313" key="5">
    <source>
        <dbReference type="EMBL" id="RWS19384.1"/>
    </source>
</evidence>
<dbReference type="PANTHER" id="PTHR45080:SF8">
    <property type="entry name" value="IG-LIKE DOMAIN-CONTAINING PROTEIN"/>
    <property type="match status" value="1"/>
</dbReference>
<dbReference type="FunFam" id="2.60.40.10:FF:000107">
    <property type="entry name" value="Myosin, light chain kinase a"/>
    <property type="match status" value="1"/>
</dbReference>